<dbReference type="EMBL" id="CAJVPZ010004112">
    <property type="protein sequence ID" value="CAG8541352.1"/>
    <property type="molecule type" value="Genomic_DNA"/>
</dbReference>
<dbReference type="OrthoDB" id="2422886at2759"/>
<dbReference type="AlphaFoldDB" id="A0A9N9FLB9"/>
<evidence type="ECO:0000313" key="1">
    <source>
        <dbReference type="EMBL" id="CAG8541352.1"/>
    </source>
</evidence>
<sequence>MVINGYLSLQEYWETPEEIGLVASFLDPRIKYLKFLGDESIKKTITNRVRTLCNEEKYYQPSVELDKSPIMSTLEPATTNNLIVALYSSEEPDDKIYNETEVDRYLHEPVEKKGCNPLAW</sequence>
<gene>
    <name evidence="1" type="ORF">RFULGI_LOCUS4237</name>
</gene>
<reference evidence="1" key="1">
    <citation type="submission" date="2021-06" db="EMBL/GenBank/DDBJ databases">
        <authorList>
            <person name="Kallberg Y."/>
            <person name="Tangrot J."/>
            <person name="Rosling A."/>
        </authorList>
    </citation>
    <scope>NUCLEOTIDE SEQUENCE</scope>
    <source>
        <strain evidence="1">IN212</strain>
    </source>
</reference>
<comment type="caution">
    <text evidence="1">The sequence shown here is derived from an EMBL/GenBank/DDBJ whole genome shotgun (WGS) entry which is preliminary data.</text>
</comment>
<organism evidence="1 2">
    <name type="scientific">Racocetra fulgida</name>
    <dbReference type="NCBI Taxonomy" id="60492"/>
    <lineage>
        <taxon>Eukaryota</taxon>
        <taxon>Fungi</taxon>
        <taxon>Fungi incertae sedis</taxon>
        <taxon>Mucoromycota</taxon>
        <taxon>Glomeromycotina</taxon>
        <taxon>Glomeromycetes</taxon>
        <taxon>Diversisporales</taxon>
        <taxon>Gigasporaceae</taxon>
        <taxon>Racocetra</taxon>
    </lineage>
</organism>
<protein>
    <submittedName>
        <fullName evidence="1">20197_t:CDS:1</fullName>
    </submittedName>
</protein>
<accession>A0A9N9FLB9</accession>
<dbReference type="Proteomes" id="UP000789396">
    <property type="component" value="Unassembled WGS sequence"/>
</dbReference>
<evidence type="ECO:0000313" key="2">
    <source>
        <dbReference type="Proteomes" id="UP000789396"/>
    </source>
</evidence>
<proteinExistence type="predicted"/>
<name>A0A9N9FLB9_9GLOM</name>
<keyword evidence="2" id="KW-1185">Reference proteome</keyword>